<dbReference type="EMBL" id="KZ303486">
    <property type="protein sequence ID" value="PIA19582.1"/>
    <property type="molecule type" value="Genomic_DNA"/>
</dbReference>
<proteinExistence type="predicted"/>
<evidence type="ECO:0000313" key="4">
    <source>
        <dbReference type="EMBL" id="PIA19582.1"/>
    </source>
</evidence>
<dbReference type="GO" id="GO:0017056">
    <property type="term" value="F:structural constituent of nuclear pore"/>
    <property type="evidence" value="ECO:0007669"/>
    <property type="project" value="TreeGrafter"/>
</dbReference>
<sequence>MLGRCQTPGDTIRALLQTLVQSADIAVPLSPTDDKQSFKSSASMDALFTAGFAASISARFEITRDILLLLVCITYHCAEVGPVDIGDLPTLLAMGFGAFSLFAITQWLASQSISVCGAESLADDAAAADGFLRKFSVLNINRRRDSASSVTSRPVAEPAGGGVGSASLSTFTYSLLHDMINRHFALRFTGSSGVFADMVTEGVQQVYASLGFGAGRAKHLSQEPGMQSQTNLVLFASKLEQSAPAELTETFLRLLPKSTATSYLFGLVFLRMRDFANAADSFSSASVAYAQTDEGIHDGPDLQHVLPNSVLELGHPYAYFEHVAELFELTGYFAGVSQFSHYALEALGEEPSLEGMNMSADALKERQQKLWFKVFHAELECKSYEEAYMAMMANPDQKLQLDCLRHLTGVLCERDGGVAILCRLGFPGLQEEIERNLIFKARHSDILVLPNYYKILYSFHVYRGNYRNAASAMYQYAQRLSVVMRHSGDVAQLLVDQGQALLACINGLSIVDRQYAWVVVGRQQGAATDGADSGLSGPGDSSAKRKRRRIAIGRYDTSSSSQGQDIDIVELEDVRREYALCMARITLGTTFQELFSRNVLLEPEDAIALYVKLGMYDNALTFAKTFALKLDYIFTSLVQQCLELSAANSAKTQQEQTPEAFWENQGVRDAAGTPSERAWRLLQYYLDLEESSETSTLHHRLLVADTILKAEYDAALPPWLSSLLLRRCPQDLVRLCLRSGCVSEGGEFLLQHVNALCSRITAPDALVTRTTREFWLPYQLVDQTMGILDDAVVRFEEAVDKIKQARKDGGTDAELARLKALLRGYRERLAGLQRLRDDLKSAIDRYMAFAARESRDINSNIPIEPTLVTNSASVAAGSS</sequence>
<dbReference type="Pfam" id="PF23354">
    <property type="entry name" value="TPR_NUP160_120_M"/>
    <property type="match status" value="1"/>
</dbReference>
<dbReference type="InterPro" id="IPR056536">
    <property type="entry name" value="TPR_NUP160_C"/>
</dbReference>
<dbReference type="OrthoDB" id="67716at2759"/>
<feature type="domain" description="NUP160 C-terminal TPR" evidence="2">
    <location>
        <begin position="570"/>
        <end position="791"/>
    </location>
</feature>
<dbReference type="AlphaFoldDB" id="A0A2G5BKT2"/>
<keyword evidence="5" id="KW-1185">Reference proteome</keyword>
<feature type="domain" description="NUP160 middle TPR" evidence="3">
    <location>
        <begin position="258"/>
        <end position="509"/>
    </location>
</feature>
<dbReference type="Proteomes" id="UP000242474">
    <property type="component" value="Unassembled WGS sequence"/>
</dbReference>
<dbReference type="Pfam" id="PF23347">
    <property type="entry name" value="TPR_Nup160_C"/>
    <property type="match status" value="1"/>
</dbReference>
<organism evidence="4 5">
    <name type="scientific">Coemansia reversa (strain ATCC 12441 / NRRL 1564)</name>
    <dbReference type="NCBI Taxonomy" id="763665"/>
    <lineage>
        <taxon>Eukaryota</taxon>
        <taxon>Fungi</taxon>
        <taxon>Fungi incertae sedis</taxon>
        <taxon>Zoopagomycota</taxon>
        <taxon>Kickxellomycotina</taxon>
        <taxon>Kickxellomycetes</taxon>
        <taxon>Kickxellales</taxon>
        <taxon>Kickxellaceae</taxon>
        <taxon>Coemansia</taxon>
    </lineage>
</organism>
<gene>
    <name evidence="4" type="ORF">COEREDRAFT_68314</name>
</gene>
<keyword evidence="1" id="KW-0175">Coiled coil</keyword>
<dbReference type="GO" id="GO:0005643">
    <property type="term" value="C:nuclear pore"/>
    <property type="evidence" value="ECO:0007669"/>
    <property type="project" value="UniProtKB-ARBA"/>
</dbReference>
<feature type="coiled-coil region" evidence="1">
    <location>
        <begin position="788"/>
        <end position="842"/>
    </location>
</feature>
<dbReference type="STRING" id="763665.A0A2G5BKT2"/>
<dbReference type="PANTHER" id="PTHR21286">
    <property type="entry name" value="NUCLEAR PORE COMPLEX PROTEIN NUP160"/>
    <property type="match status" value="1"/>
</dbReference>
<evidence type="ECO:0000256" key="1">
    <source>
        <dbReference type="SAM" id="Coils"/>
    </source>
</evidence>
<protein>
    <submittedName>
        <fullName evidence="4">Uncharacterized protein</fullName>
    </submittedName>
</protein>
<accession>A0A2G5BKT2</accession>
<reference evidence="4 5" key="1">
    <citation type="journal article" date="2015" name="Genome Biol. Evol.">
        <title>Phylogenomic analyses indicate that early fungi evolved digesting cell walls of algal ancestors of land plants.</title>
        <authorList>
            <person name="Chang Y."/>
            <person name="Wang S."/>
            <person name="Sekimoto S."/>
            <person name="Aerts A.L."/>
            <person name="Choi C."/>
            <person name="Clum A."/>
            <person name="LaButti K.M."/>
            <person name="Lindquist E.A."/>
            <person name="Yee Ngan C."/>
            <person name="Ohm R.A."/>
            <person name="Salamov A.A."/>
            <person name="Grigoriev I.V."/>
            <person name="Spatafora J.W."/>
            <person name="Berbee M.L."/>
        </authorList>
    </citation>
    <scope>NUCLEOTIDE SEQUENCE [LARGE SCALE GENOMIC DNA]</scope>
    <source>
        <strain evidence="4 5">NRRL 1564</strain>
    </source>
</reference>
<dbReference type="InterPro" id="IPR056535">
    <property type="entry name" value="TPR_NUP160_M"/>
</dbReference>
<evidence type="ECO:0000259" key="2">
    <source>
        <dbReference type="Pfam" id="PF23347"/>
    </source>
</evidence>
<dbReference type="PANTHER" id="PTHR21286:SF0">
    <property type="entry name" value="NUCLEAR PORE COMPLEX PROTEIN NUP160"/>
    <property type="match status" value="1"/>
</dbReference>
<evidence type="ECO:0000259" key="3">
    <source>
        <dbReference type="Pfam" id="PF23354"/>
    </source>
</evidence>
<name>A0A2G5BKT2_COERN</name>
<dbReference type="InterPro" id="IPR021717">
    <property type="entry name" value="Nucleoporin_Nup160"/>
</dbReference>
<evidence type="ECO:0000313" key="5">
    <source>
        <dbReference type="Proteomes" id="UP000242474"/>
    </source>
</evidence>